<dbReference type="Pfam" id="PF10607">
    <property type="entry name" value="CTLH"/>
    <property type="match status" value="1"/>
</dbReference>
<accession>A0A9W9HBM7</accession>
<dbReference type="GO" id="GO:0004842">
    <property type="term" value="F:ubiquitin-protein transferase activity"/>
    <property type="evidence" value="ECO:0007669"/>
    <property type="project" value="InterPro"/>
</dbReference>
<dbReference type="GO" id="GO:0043161">
    <property type="term" value="P:proteasome-mediated ubiquitin-dependent protein catabolic process"/>
    <property type="evidence" value="ECO:0007669"/>
    <property type="project" value="InterPro"/>
</dbReference>
<dbReference type="InterPro" id="IPR006594">
    <property type="entry name" value="LisH"/>
</dbReference>
<dbReference type="AlphaFoldDB" id="A0A9W9HBM7"/>
<protein>
    <recommendedName>
        <fullName evidence="1">CRA domain-containing protein</fullName>
    </recommendedName>
</protein>
<dbReference type="Proteomes" id="UP001149079">
    <property type="component" value="Unassembled WGS sequence"/>
</dbReference>
<comment type="caution">
    <text evidence="2">The sequence shown here is derived from an EMBL/GenBank/DDBJ whole genome shotgun (WGS) entry which is preliminary data.</text>
</comment>
<dbReference type="EMBL" id="JAPQKL010000002">
    <property type="protein sequence ID" value="KAJ5142688.1"/>
    <property type="molecule type" value="Genomic_DNA"/>
</dbReference>
<sequence length="380" mass="42573">MEAVKKEYDRLLRKISGGQGINNVQATIDILQSARDAIAADPSSAAITLAKLQTPVKSSFDSINDSLKDTHSGLNKYNKALNQLFKDRPLPSTDDNSLSTQESLINRAIAMHLLREGQFGVAATFLSEIAEKKSQNPVSQNDSSSTDRSVDPADLLEIDEIPSAQIRKQFASMYYILQEIQDKRNLLPAIDWSRGHRWELEARGSNLEFELCRLQYVWLYHASGWTAALEYARREFQVFVPRYLREVQQLVGAMAYTPNLANSPYAALFNNTSAWDDIAHFFMREFCSLLGLSADSPLYIAATAGAIALPTLLKLQDIMKSKRTEWTTENELPVEIPLPPQYLFHSIFVCPVSKEQATDDNPHDDAMWTCHCAGIIEAPG</sequence>
<dbReference type="PANTHER" id="PTHR12170">
    <property type="entry name" value="MACROPHAGE ERYTHROBLAST ATTACHER-RELATED"/>
    <property type="match status" value="1"/>
</dbReference>
<dbReference type="GO" id="GO:0005737">
    <property type="term" value="C:cytoplasm"/>
    <property type="evidence" value="ECO:0007669"/>
    <property type="project" value="TreeGrafter"/>
</dbReference>
<dbReference type="InterPro" id="IPR013144">
    <property type="entry name" value="CRA_dom"/>
</dbReference>
<reference evidence="2" key="1">
    <citation type="submission" date="2022-11" db="EMBL/GenBank/DDBJ databases">
        <authorList>
            <person name="Petersen C."/>
        </authorList>
    </citation>
    <scope>NUCLEOTIDE SEQUENCE</scope>
    <source>
        <strain evidence="2">IBT 22155</strain>
    </source>
</reference>
<evidence type="ECO:0000259" key="1">
    <source>
        <dbReference type="SMART" id="SM00757"/>
    </source>
</evidence>
<dbReference type="PROSITE" id="PS50896">
    <property type="entry name" value="LISH"/>
    <property type="match status" value="1"/>
</dbReference>
<dbReference type="PANTHER" id="PTHR12170:SF3">
    <property type="entry name" value="GH10162P"/>
    <property type="match status" value="1"/>
</dbReference>
<dbReference type="InterPro" id="IPR045098">
    <property type="entry name" value="Fyv10_fam"/>
</dbReference>
<organism evidence="2 3">
    <name type="scientific">Penicillium bovifimosum</name>
    <dbReference type="NCBI Taxonomy" id="126998"/>
    <lineage>
        <taxon>Eukaryota</taxon>
        <taxon>Fungi</taxon>
        <taxon>Dikarya</taxon>
        <taxon>Ascomycota</taxon>
        <taxon>Pezizomycotina</taxon>
        <taxon>Eurotiomycetes</taxon>
        <taxon>Eurotiomycetidae</taxon>
        <taxon>Eurotiales</taxon>
        <taxon>Aspergillaceae</taxon>
        <taxon>Penicillium</taxon>
    </lineage>
</organism>
<evidence type="ECO:0000313" key="3">
    <source>
        <dbReference type="Proteomes" id="UP001149079"/>
    </source>
</evidence>
<name>A0A9W9HBM7_9EURO</name>
<keyword evidence="3" id="KW-1185">Reference proteome</keyword>
<dbReference type="GO" id="GO:0005634">
    <property type="term" value="C:nucleus"/>
    <property type="evidence" value="ECO:0007669"/>
    <property type="project" value="TreeGrafter"/>
</dbReference>
<dbReference type="OrthoDB" id="1933281at2759"/>
<dbReference type="GeneID" id="81401389"/>
<dbReference type="RefSeq" id="XP_056524332.1">
    <property type="nucleotide sequence ID" value="XM_056662219.1"/>
</dbReference>
<evidence type="ECO:0000313" key="2">
    <source>
        <dbReference type="EMBL" id="KAJ5142688.1"/>
    </source>
</evidence>
<proteinExistence type="predicted"/>
<dbReference type="SMART" id="SM00757">
    <property type="entry name" value="CRA"/>
    <property type="match status" value="1"/>
</dbReference>
<feature type="domain" description="CRA" evidence="1">
    <location>
        <begin position="223"/>
        <end position="318"/>
    </location>
</feature>
<reference evidence="2" key="2">
    <citation type="journal article" date="2023" name="IMA Fungus">
        <title>Comparative genomic study of the Penicillium genus elucidates a diverse pangenome and 15 lateral gene transfer events.</title>
        <authorList>
            <person name="Petersen C."/>
            <person name="Sorensen T."/>
            <person name="Nielsen M.R."/>
            <person name="Sondergaard T.E."/>
            <person name="Sorensen J.L."/>
            <person name="Fitzpatrick D.A."/>
            <person name="Frisvad J.C."/>
            <person name="Nielsen K.L."/>
        </authorList>
    </citation>
    <scope>NUCLEOTIDE SEQUENCE</scope>
    <source>
        <strain evidence="2">IBT 22155</strain>
    </source>
</reference>
<dbReference type="GO" id="GO:0034657">
    <property type="term" value="C:GID complex"/>
    <property type="evidence" value="ECO:0007669"/>
    <property type="project" value="TreeGrafter"/>
</dbReference>
<dbReference type="InterPro" id="IPR024964">
    <property type="entry name" value="CTLH/CRA"/>
</dbReference>
<gene>
    <name evidence="2" type="ORF">N7515_001475</name>
</gene>